<accession>A0ABV0GEC7</accession>
<keyword evidence="2" id="KW-0812">Transmembrane</keyword>
<keyword evidence="2" id="KW-1133">Transmembrane helix</keyword>
<gene>
    <name evidence="3" type="ORF">ABDJ40_11490</name>
</gene>
<proteinExistence type="predicted"/>
<evidence type="ECO:0000313" key="4">
    <source>
        <dbReference type="Proteomes" id="UP001462640"/>
    </source>
</evidence>
<dbReference type="EMBL" id="JBDPZC010000004">
    <property type="protein sequence ID" value="MEO3713386.1"/>
    <property type="molecule type" value="Genomic_DNA"/>
</dbReference>
<dbReference type="Proteomes" id="UP001462640">
    <property type="component" value="Unassembled WGS sequence"/>
</dbReference>
<comment type="caution">
    <text evidence="3">The sequence shown here is derived from an EMBL/GenBank/DDBJ whole genome shotgun (WGS) entry which is preliminary data.</text>
</comment>
<evidence type="ECO:0000256" key="1">
    <source>
        <dbReference type="SAM" id="MobiDB-lite"/>
    </source>
</evidence>
<reference evidence="3 4" key="1">
    <citation type="submission" date="2024-05" db="EMBL/GenBank/DDBJ databases">
        <title>Roseateles sp. 2.12 16S ribosomal RNA gene Genome sequencing and assembly.</title>
        <authorList>
            <person name="Woo H."/>
        </authorList>
    </citation>
    <scope>NUCLEOTIDE SEQUENCE [LARGE SCALE GENOMIC DNA]</scope>
    <source>
        <strain evidence="3 4">2.12</strain>
    </source>
</reference>
<feature type="transmembrane region" description="Helical" evidence="2">
    <location>
        <begin position="73"/>
        <end position="95"/>
    </location>
</feature>
<feature type="transmembrane region" description="Helical" evidence="2">
    <location>
        <begin position="48"/>
        <end position="67"/>
    </location>
</feature>
<feature type="transmembrane region" description="Helical" evidence="2">
    <location>
        <begin position="107"/>
        <end position="129"/>
    </location>
</feature>
<evidence type="ECO:0000313" key="3">
    <source>
        <dbReference type="EMBL" id="MEO3713386.1"/>
    </source>
</evidence>
<sequence>MVSATLLRRTGTKKITGMPEGGTHAWEEKTMNPSNLGPAVRQGLKHRLLCGGLLLAFLPVHVLNFHIEGTAIHLLPILACLLMSALGFLAPLILTEGFNSPMPSSQHLALCPVGVQRVLMLAAALLMMAPPLQRALSAA</sequence>
<keyword evidence="2" id="KW-0472">Membrane</keyword>
<evidence type="ECO:0000256" key="2">
    <source>
        <dbReference type="SAM" id="Phobius"/>
    </source>
</evidence>
<keyword evidence="4" id="KW-1185">Reference proteome</keyword>
<feature type="region of interest" description="Disordered" evidence="1">
    <location>
        <begin position="1"/>
        <end position="24"/>
    </location>
</feature>
<organism evidence="3 4">
    <name type="scientific">Roseateles flavus</name>
    <dbReference type="NCBI Taxonomy" id="3149041"/>
    <lineage>
        <taxon>Bacteria</taxon>
        <taxon>Pseudomonadati</taxon>
        <taxon>Pseudomonadota</taxon>
        <taxon>Betaproteobacteria</taxon>
        <taxon>Burkholderiales</taxon>
        <taxon>Sphaerotilaceae</taxon>
        <taxon>Roseateles</taxon>
    </lineage>
</organism>
<name>A0ABV0GEC7_9BURK</name>
<protein>
    <submittedName>
        <fullName evidence="3">Uncharacterized protein</fullName>
    </submittedName>
</protein>